<dbReference type="GO" id="GO:0015940">
    <property type="term" value="P:pantothenate biosynthetic process"/>
    <property type="evidence" value="ECO:0007669"/>
    <property type="project" value="UniProtKB-UniRule"/>
</dbReference>
<comment type="miscellaneous">
    <text evidence="8">The reaction proceeds by a bi uni uni bi ping pong mechanism.</text>
</comment>
<feature type="binding site" evidence="8">
    <location>
        <position position="150"/>
    </location>
    <ligand>
        <name>(R)-pantoate</name>
        <dbReference type="ChEBI" id="CHEBI:15980"/>
    </ligand>
</feature>
<evidence type="ECO:0000313" key="9">
    <source>
        <dbReference type="EMBL" id="SUX10406.1"/>
    </source>
</evidence>
<keyword evidence="6 8" id="KW-0067">ATP-binding</keyword>
<dbReference type="CDD" id="cd00560">
    <property type="entry name" value="PanC"/>
    <property type="match status" value="1"/>
</dbReference>
<keyword evidence="8" id="KW-0963">Cytoplasm</keyword>
<proteinExistence type="inferred from homology"/>
<dbReference type="NCBIfam" id="TIGR00018">
    <property type="entry name" value="panC"/>
    <property type="match status" value="1"/>
</dbReference>
<keyword evidence="4 8" id="KW-0566">Pantothenate biosynthesis</keyword>
<comment type="catalytic activity">
    <reaction evidence="7 8">
        <text>(R)-pantoate + beta-alanine + ATP = (R)-pantothenate + AMP + diphosphate + H(+)</text>
        <dbReference type="Rhea" id="RHEA:10912"/>
        <dbReference type="ChEBI" id="CHEBI:15378"/>
        <dbReference type="ChEBI" id="CHEBI:15980"/>
        <dbReference type="ChEBI" id="CHEBI:29032"/>
        <dbReference type="ChEBI" id="CHEBI:30616"/>
        <dbReference type="ChEBI" id="CHEBI:33019"/>
        <dbReference type="ChEBI" id="CHEBI:57966"/>
        <dbReference type="ChEBI" id="CHEBI:456215"/>
        <dbReference type="EC" id="6.3.2.1"/>
    </reaction>
</comment>
<evidence type="ECO:0000256" key="1">
    <source>
        <dbReference type="ARBA" id="ARBA00004990"/>
    </source>
</evidence>
<comment type="subcellular location">
    <subcellularLocation>
        <location evidence="8">Cytoplasm</location>
    </subcellularLocation>
</comment>
<reference evidence="9 10" key="1">
    <citation type="submission" date="2018-06" db="EMBL/GenBank/DDBJ databases">
        <authorList>
            <consortium name="Pathogen Informatics"/>
            <person name="Doyle S."/>
        </authorList>
    </citation>
    <scope>NUCLEOTIDE SEQUENCE [LARGE SCALE GENOMIC DNA]</scope>
    <source>
        <strain evidence="9 10">NCTC12475</strain>
    </source>
</reference>
<feature type="binding site" evidence="8">
    <location>
        <begin position="27"/>
        <end position="34"/>
    </location>
    <ligand>
        <name>ATP</name>
        <dbReference type="ChEBI" id="CHEBI:30616"/>
    </ligand>
</feature>
<evidence type="ECO:0000256" key="7">
    <source>
        <dbReference type="ARBA" id="ARBA00048258"/>
    </source>
</evidence>
<dbReference type="SUPFAM" id="SSF52374">
    <property type="entry name" value="Nucleotidylyl transferase"/>
    <property type="match status" value="1"/>
</dbReference>
<protein>
    <recommendedName>
        <fullName evidence="8">Pantothenate synthetase</fullName>
        <shortName evidence="8">PS</shortName>
        <ecNumber evidence="8">6.3.2.1</ecNumber>
    </recommendedName>
    <alternativeName>
        <fullName evidence="8">Pantoate--beta-alanine ligase</fullName>
    </alternativeName>
    <alternativeName>
        <fullName evidence="8">Pantoate-activating enzyme</fullName>
    </alternativeName>
</protein>
<feature type="binding site" evidence="8">
    <location>
        <begin position="144"/>
        <end position="147"/>
    </location>
    <ligand>
        <name>ATP</name>
        <dbReference type="ChEBI" id="CHEBI:30616"/>
    </ligand>
</feature>
<dbReference type="InterPro" id="IPR042176">
    <property type="entry name" value="Pantoate_ligase_C"/>
</dbReference>
<feature type="binding site" evidence="8">
    <location>
        <position position="173"/>
    </location>
    <ligand>
        <name>ATP</name>
        <dbReference type="ChEBI" id="CHEBI:30616"/>
    </ligand>
</feature>
<dbReference type="Pfam" id="PF02569">
    <property type="entry name" value="Pantoate_ligase"/>
    <property type="match status" value="1"/>
</dbReference>
<evidence type="ECO:0000256" key="5">
    <source>
        <dbReference type="ARBA" id="ARBA00022741"/>
    </source>
</evidence>
<name>A0A381DIA4_9BACT</name>
<dbReference type="EC" id="6.3.2.1" evidence="8"/>
<sequence>MIVIKTIKELQEFLETSSRNIGLVPTMGALHDGHVSLIKKCVSENEVSIVSIFVNPAQFLPEEDFDKYPKKEEADIKICEMLGVSVVFMPNKNEMYFENEPLIKAPEHLSTILEGKTRPGHFDGVLRVLNKFFNLIKPKNAYFGKKDTQQLIIVQNMVKTFFMDINIIPCDIIRANDGLALSSRNTYLNDDELCMALKLSRSLVKATNLIQQGELNSQNIKTQMLQILEPLKVDYVAITDKNLAEVQKIELGNTIILVAVYIGQTRLIDNIWL</sequence>
<evidence type="ECO:0000256" key="8">
    <source>
        <dbReference type="HAMAP-Rule" id="MF_00158"/>
    </source>
</evidence>
<gene>
    <name evidence="8 9" type="primary">panC</name>
    <name evidence="9" type="ORF">NCTC12475_00596</name>
</gene>
<accession>A0A381DIA4</accession>
<dbReference type="PANTHER" id="PTHR21299">
    <property type="entry name" value="CYTIDYLATE KINASE/PANTOATE-BETA-ALANINE LIGASE"/>
    <property type="match status" value="1"/>
</dbReference>
<dbReference type="Gene3D" id="3.30.1300.10">
    <property type="entry name" value="Pantoate-beta-alanine ligase, C-terminal domain"/>
    <property type="match status" value="1"/>
</dbReference>
<evidence type="ECO:0000313" key="10">
    <source>
        <dbReference type="Proteomes" id="UP000254920"/>
    </source>
</evidence>
<feature type="binding site" evidence="8">
    <location>
        <position position="58"/>
    </location>
    <ligand>
        <name>beta-alanine</name>
        <dbReference type="ChEBI" id="CHEBI:57966"/>
    </ligand>
</feature>
<organism evidence="9 10">
    <name type="scientific">Campylobacter sputorum subsp. sputorum</name>
    <dbReference type="NCBI Taxonomy" id="32024"/>
    <lineage>
        <taxon>Bacteria</taxon>
        <taxon>Pseudomonadati</taxon>
        <taxon>Campylobacterota</taxon>
        <taxon>Epsilonproteobacteria</taxon>
        <taxon>Campylobacterales</taxon>
        <taxon>Campylobacteraceae</taxon>
        <taxon>Campylobacter</taxon>
    </lineage>
</organism>
<dbReference type="EMBL" id="UFVD01000001">
    <property type="protein sequence ID" value="SUX10406.1"/>
    <property type="molecule type" value="Genomic_DNA"/>
</dbReference>
<keyword evidence="5 8" id="KW-0547">Nucleotide-binding</keyword>
<dbReference type="UniPathway" id="UPA00028">
    <property type="reaction ID" value="UER00005"/>
</dbReference>
<feature type="binding site" evidence="8">
    <location>
        <begin position="181"/>
        <end position="184"/>
    </location>
    <ligand>
        <name>ATP</name>
        <dbReference type="ChEBI" id="CHEBI:30616"/>
    </ligand>
</feature>
<dbReference type="GO" id="GO:0005829">
    <property type="term" value="C:cytosol"/>
    <property type="evidence" value="ECO:0007669"/>
    <property type="project" value="TreeGrafter"/>
</dbReference>
<comment type="subunit">
    <text evidence="8">Homodimer.</text>
</comment>
<dbReference type="PANTHER" id="PTHR21299:SF1">
    <property type="entry name" value="PANTOATE--BETA-ALANINE LIGASE"/>
    <property type="match status" value="1"/>
</dbReference>
<dbReference type="AlphaFoldDB" id="A0A381DIA4"/>
<comment type="function">
    <text evidence="8">Catalyzes the condensation of pantoate with beta-alanine in an ATP-dependent reaction via a pantoyl-adenylate intermediate.</text>
</comment>
<dbReference type="OrthoDB" id="9773087at2"/>
<comment type="similarity">
    <text evidence="2 8">Belongs to the pantothenate synthetase family.</text>
</comment>
<dbReference type="InterPro" id="IPR014729">
    <property type="entry name" value="Rossmann-like_a/b/a_fold"/>
</dbReference>
<evidence type="ECO:0000256" key="2">
    <source>
        <dbReference type="ARBA" id="ARBA00009256"/>
    </source>
</evidence>
<keyword evidence="10" id="KW-1185">Reference proteome</keyword>
<comment type="pathway">
    <text evidence="1 8">Cofactor biosynthesis; (R)-pantothenate biosynthesis; (R)-pantothenate from (R)-pantoate and beta-alanine: step 1/1.</text>
</comment>
<evidence type="ECO:0000256" key="4">
    <source>
        <dbReference type="ARBA" id="ARBA00022655"/>
    </source>
</evidence>
<dbReference type="Gene3D" id="3.40.50.620">
    <property type="entry name" value="HUPs"/>
    <property type="match status" value="1"/>
</dbReference>
<dbReference type="GO" id="GO:0004592">
    <property type="term" value="F:pantoate-beta-alanine ligase activity"/>
    <property type="evidence" value="ECO:0007669"/>
    <property type="project" value="UniProtKB-UniRule"/>
</dbReference>
<dbReference type="GO" id="GO:0005524">
    <property type="term" value="F:ATP binding"/>
    <property type="evidence" value="ECO:0007669"/>
    <property type="project" value="UniProtKB-KW"/>
</dbReference>
<feature type="active site" description="Proton donor" evidence="8">
    <location>
        <position position="34"/>
    </location>
</feature>
<dbReference type="RefSeq" id="WP_089182817.1">
    <property type="nucleotide sequence ID" value="NZ_CP043427.1"/>
</dbReference>
<keyword evidence="3 8" id="KW-0436">Ligase</keyword>
<evidence type="ECO:0000256" key="3">
    <source>
        <dbReference type="ARBA" id="ARBA00022598"/>
    </source>
</evidence>
<dbReference type="GeneID" id="93091036"/>
<feature type="binding site" evidence="8">
    <location>
        <position position="58"/>
    </location>
    <ligand>
        <name>(R)-pantoate</name>
        <dbReference type="ChEBI" id="CHEBI:15980"/>
    </ligand>
</feature>
<dbReference type="InterPro" id="IPR003721">
    <property type="entry name" value="Pantoate_ligase"/>
</dbReference>
<dbReference type="STRING" id="32024.GCA_000788295_00725"/>
<dbReference type="Proteomes" id="UP000254920">
    <property type="component" value="Unassembled WGS sequence"/>
</dbReference>
<evidence type="ECO:0000256" key="6">
    <source>
        <dbReference type="ARBA" id="ARBA00022840"/>
    </source>
</evidence>
<dbReference type="HAMAP" id="MF_00158">
    <property type="entry name" value="PanC"/>
    <property type="match status" value="1"/>
</dbReference>